<dbReference type="AlphaFoldDB" id="A0A1V6TTK1"/>
<dbReference type="EMBL" id="MLKD01000003">
    <property type="protein sequence ID" value="OQE28883.1"/>
    <property type="molecule type" value="Genomic_DNA"/>
</dbReference>
<protein>
    <submittedName>
        <fullName evidence="1">Uncharacterized protein</fullName>
    </submittedName>
</protein>
<dbReference type="OrthoDB" id="5399138at2759"/>
<organism evidence="1 2">
    <name type="scientific">Penicillium steckii</name>
    <dbReference type="NCBI Taxonomy" id="303698"/>
    <lineage>
        <taxon>Eukaryota</taxon>
        <taxon>Fungi</taxon>
        <taxon>Dikarya</taxon>
        <taxon>Ascomycota</taxon>
        <taxon>Pezizomycotina</taxon>
        <taxon>Eurotiomycetes</taxon>
        <taxon>Eurotiomycetidae</taxon>
        <taxon>Eurotiales</taxon>
        <taxon>Aspergillaceae</taxon>
        <taxon>Penicillium</taxon>
    </lineage>
</organism>
<dbReference type="STRING" id="303698.A0A1V6TTK1"/>
<accession>A0A1V6TTK1</accession>
<reference evidence="2" key="1">
    <citation type="journal article" date="2017" name="Nat. Microbiol.">
        <title>Global analysis of biosynthetic gene clusters reveals vast potential of secondary metabolite production in Penicillium species.</title>
        <authorList>
            <person name="Nielsen J.C."/>
            <person name="Grijseels S."/>
            <person name="Prigent S."/>
            <person name="Ji B."/>
            <person name="Dainat J."/>
            <person name="Nielsen K.F."/>
            <person name="Frisvad J.C."/>
            <person name="Workman M."/>
            <person name="Nielsen J."/>
        </authorList>
    </citation>
    <scope>NUCLEOTIDE SEQUENCE [LARGE SCALE GENOMIC DNA]</scope>
    <source>
        <strain evidence="2">IBT 24891</strain>
    </source>
</reference>
<keyword evidence="2" id="KW-1185">Reference proteome</keyword>
<comment type="caution">
    <text evidence="1">The sequence shown here is derived from an EMBL/GenBank/DDBJ whole genome shotgun (WGS) entry which is preliminary data.</text>
</comment>
<evidence type="ECO:0000313" key="2">
    <source>
        <dbReference type="Proteomes" id="UP000191285"/>
    </source>
</evidence>
<name>A0A1V6TTK1_9EURO</name>
<evidence type="ECO:0000313" key="1">
    <source>
        <dbReference type="EMBL" id="OQE28883.1"/>
    </source>
</evidence>
<proteinExistence type="predicted"/>
<dbReference type="Proteomes" id="UP000191285">
    <property type="component" value="Unassembled WGS sequence"/>
</dbReference>
<gene>
    <name evidence="1" type="ORF">PENSTE_c003G01899</name>
</gene>
<sequence length="180" mass="19349">MANFIPFTIRPAPWDPNKSLVHPAGYPVEAPPIYSIASSKSTSPNVVLFLGWGAGPHEVIGDGKFPKSFHSTCHLTLRGQPLDMRSSQSGSGDCKFDHPVLGHMKWKADMISSSKMELHDGHGRRVATFGKGKSGEKKLDIMQGDPYFMELVLLSGITAINLNKGMGDAAVEIFSAIAGA</sequence>